<dbReference type="InterPro" id="IPR011333">
    <property type="entry name" value="SKP1/BTB/POZ_sf"/>
</dbReference>
<evidence type="ECO:0000256" key="3">
    <source>
        <dbReference type="SAM" id="MobiDB-lite"/>
    </source>
</evidence>
<dbReference type="EMBL" id="KZ308294">
    <property type="protein sequence ID" value="KAG8226739.1"/>
    <property type="molecule type" value="Genomic_DNA"/>
</dbReference>
<feature type="region of interest" description="Disordered" evidence="3">
    <location>
        <begin position="283"/>
        <end position="304"/>
    </location>
</feature>
<evidence type="ECO:0000256" key="1">
    <source>
        <dbReference type="ARBA" id="ARBA00004123"/>
    </source>
</evidence>
<organism evidence="5 6">
    <name type="scientific">Ladona fulva</name>
    <name type="common">Scarce chaser dragonfly</name>
    <name type="synonym">Libellula fulva</name>
    <dbReference type="NCBI Taxonomy" id="123851"/>
    <lineage>
        <taxon>Eukaryota</taxon>
        <taxon>Metazoa</taxon>
        <taxon>Ecdysozoa</taxon>
        <taxon>Arthropoda</taxon>
        <taxon>Hexapoda</taxon>
        <taxon>Insecta</taxon>
        <taxon>Pterygota</taxon>
        <taxon>Palaeoptera</taxon>
        <taxon>Odonata</taxon>
        <taxon>Epiprocta</taxon>
        <taxon>Anisoptera</taxon>
        <taxon>Libelluloidea</taxon>
        <taxon>Libellulidae</taxon>
        <taxon>Ladona</taxon>
    </lineage>
</organism>
<dbReference type="GO" id="GO:0005634">
    <property type="term" value="C:nucleus"/>
    <property type="evidence" value="ECO:0007669"/>
    <property type="project" value="UniProtKB-SubCell"/>
</dbReference>
<feature type="domain" description="BTB" evidence="4">
    <location>
        <begin position="31"/>
        <end position="96"/>
    </location>
</feature>
<keyword evidence="2" id="KW-0539">Nucleus</keyword>
<dbReference type="CDD" id="cd18315">
    <property type="entry name" value="BTB_POZ_BAB-like"/>
    <property type="match status" value="1"/>
</dbReference>
<evidence type="ECO:0000313" key="5">
    <source>
        <dbReference type="EMBL" id="KAG8226739.1"/>
    </source>
</evidence>
<dbReference type="InterPro" id="IPR000210">
    <property type="entry name" value="BTB/POZ_dom"/>
</dbReference>
<evidence type="ECO:0000259" key="4">
    <source>
        <dbReference type="PROSITE" id="PS50097"/>
    </source>
</evidence>
<evidence type="ECO:0000313" key="6">
    <source>
        <dbReference type="Proteomes" id="UP000792457"/>
    </source>
</evidence>
<sequence length="333" mass="38045">MSVDKFFLQMKSHSKQVFSVLRELYDSASLTDVTLLCEGHYFGAHRLVLSACSPYFRTLFMTIPDKHPVIFMKGVKKSEMVDILDFMYNGEVTISHTQLASFLQIADELSVNGLTKGLQNEYCGEDAAIIENSLEQINEKKRQLSQVESMEDNKRKISHISEDTDEEPSQQELNEILPHLDLNNTGDSIEVLIDKETKDGFGNVKISCASHKVKENDELMLENLELNRDPQAFNKTRVMETDIKEEIESPDNTSQGKREVNRPCVPSVDVFLNRQSMIASKAHSNTDMRQPHFEHDGGLMKNDMDGELKMEKNLRELFDAKSTWDKERSSNET</sequence>
<protein>
    <recommendedName>
        <fullName evidence="4">BTB domain-containing protein</fullName>
    </recommendedName>
</protein>
<reference evidence="5" key="1">
    <citation type="submission" date="2013-04" db="EMBL/GenBank/DDBJ databases">
        <authorList>
            <person name="Qu J."/>
            <person name="Murali S.C."/>
            <person name="Bandaranaike D."/>
            <person name="Bellair M."/>
            <person name="Blankenburg K."/>
            <person name="Chao H."/>
            <person name="Dinh H."/>
            <person name="Doddapaneni H."/>
            <person name="Downs B."/>
            <person name="Dugan-Rocha S."/>
            <person name="Elkadiri S."/>
            <person name="Gnanaolivu R.D."/>
            <person name="Hernandez B."/>
            <person name="Javaid M."/>
            <person name="Jayaseelan J.C."/>
            <person name="Lee S."/>
            <person name="Li M."/>
            <person name="Ming W."/>
            <person name="Munidasa M."/>
            <person name="Muniz J."/>
            <person name="Nguyen L."/>
            <person name="Ongeri F."/>
            <person name="Osuji N."/>
            <person name="Pu L.-L."/>
            <person name="Puazo M."/>
            <person name="Qu C."/>
            <person name="Quiroz J."/>
            <person name="Raj R."/>
            <person name="Weissenberger G."/>
            <person name="Xin Y."/>
            <person name="Zou X."/>
            <person name="Han Y."/>
            <person name="Richards S."/>
            <person name="Worley K."/>
            <person name="Muzny D."/>
            <person name="Gibbs R."/>
        </authorList>
    </citation>
    <scope>NUCLEOTIDE SEQUENCE</scope>
    <source>
        <strain evidence="5">Sampled in the wild</strain>
    </source>
</reference>
<gene>
    <name evidence="5" type="ORF">J437_LFUL004390</name>
</gene>
<reference evidence="5" key="2">
    <citation type="submission" date="2017-10" db="EMBL/GenBank/DDBJ databases">
        <title>Ladona fulva Genome sequencing and assembly.</title>
        <authorList>
            <person name="Murali S."/>
            <person name="Richards S."/>
            <person name="Bandaranaike D."/>
            <person name="Bellair M."/>
            <person name="Blankenburg K."/>
            <person name="Chao H."/>
            <person name="Dinh H."/>
            <person name="Doddapaneni H."/>
            <person name="Dugan-Rocha S."/>
            <person name="Elkadiri S."/>
            <person name="Gnanaolivu R."/>
            <person name="Hernandez B."/>
            <person name="Skinner E."/>
            <person name="Javaid M."/>
            <person name="Lee S."/>
            <person name="Li M."/>
            <person name="Ming W."/>
            <person name="Munidasa M."/>
            <person name="Muniz J."/>
            <person name="Nguyen L."/>
            <person name="Hughes D."/>
            <person name="Osuji N."/>
            <person name="Pu L.-L."/>
            <person name="Puazo M."/>
            <person name="Qu C."/>
            <person name="Quiroz J."/>
            <person name="Raj R."/>
            <person name="Weissenberger G."/>
            <person name="Xin Y."/>
            <person name="Zou X."/>
            <person name="Han Y."/>
            <person name="Worley K."/>
            <person name="Muzny D."/>
            <person name="Gibbs R."/>
        </authorList>
    </citation>
    <scope>NUCLEOTIDE SEQUENCE</scope>
    <source>
        <strain evidence="5">Sampled in the wild</strain>
    </source>
</reference>
<name>A0A8K0K363_LADFU</name>
<dbReference type="Gene3D" id="3.30.710.10">
    <property type="entry name" value="Potassium Channel Kv1.1, Chain A"/>
    <property type="match status" value="1"/>
</dbReference>
<comment type="subcellular location">
    <subcellularLocation>
        <location evidence="1">Nucleus</location>
    </subcellularLocation>
</comment>
<evidence type="ECO:0000256" key="2">
    <source>
        <dbReference type="ARBA" id="ARBA00023242"/>
    </source>
</evidence>
<keyword evidence="6" id="KW-1185">Reference proteome</keyword>
<dbReference type="GO" id="GO:0006357">
    <property type="term" value="P:regulation of transcription by RNA polymerase II"/>
    <property type="evidence" value="ECO:0007669"/>
    <property type="project" value="TreeGrafter"/>
</dbReference>
<dbReference type="PANTHER" id="PTHR23110">
    <property type="entry name" value="BTB DOMAIN TRANSCRIPTION FACTOR"/>
    <property type="match status" value="1"/>
</dbReference>
<dbReference type="AlphaFoldDB" id="A0A8K0K363"/>
<dbReference type="Pfam" id="PF00651">
    <property type="entry name" value="BTB"/>
    <property type="match status" value="1"/>
</dbReference>
<dbReference type="OrthoDB" id="6508661at2759"/>
<dbReference type="SMART" id="SM00225">
    <property type="entry name" value="BTB"/>
    <property type="match status" value="1"/>
</dbReference>
<comment type="caution">
    <text evidence="5">The sequence shown here is derived from an EMBL/GenBank/DDBJ whole genome shotgun (WGS) entry which is preliminary data.</text>
</comment>
<dbReference type="InterPro" id="IPR051095">
    <property type="entry name" value="Dros_DevTransReg"/>
</dbReference>
<dbReference type="Proteomes" id="UP000792457">
    <property type="component" value="Unassembled WGS sequence"/>
</dbReference>
<dbReference type="PANTHER" id="PTHR23110:SF109">
    <property type="entry name" value="FI07618P-RELATED"/>
    <property type="match status" value="1"/>
</dbReference>
<accession>A0A8K0K363</accession>
<dbReference type="SUPFAM" id="SSF54695">
    <property type="entry name" value="POZ domain"/>
    <property type="match status" value="1"/>
</dbReference>
<dbReference type="PROSITE" id="PS50097">
    <property type="entry name" value="BTB"/>
    <property type="match status" value="1"/>
</dbReference>
<feature type="compositionally biased region" description="Basic and acidic residues" evidence="3">
    <location>
        <begin position="284"/>
        <end position="304"/>
    </location>
</feature>
<proteinExistence type="predicted"/>